<keyword evidence="4" id="KW-0408">Iron</keyword>
<dbReference type="PROSITE" id="PS51918">
    <property type="entry name" value="RADICAL_SAM"/>
    <property type="match status" value="1"/>
</dbReference>
<dbReference type="GO" id="GO:0051536">
    <property type="term" value="F:iron-sulfur cluster binding"/>
    <property type="evidence" value="ECO:0007669"/>
    <property type="project" value="UniProtKB-KW"/>
</dbReference>
<evidence type="ECO:0000256" key="2">
    <source>
        <dbReference type="ARBA" id="ARBA00022691"/>
    </source>
</evidence>
<proteinExistence type="predicted"/>
<dbReference type="PANTHER" id="PTHR43409:SF16">
    <property type="entry name" value="SLR0320 PROTEIN"/>
    <property type="match status" value="1"/>
</dbReference>
<dbReference type="GO" id="GO:0003824">
    <property type="term" value="F:catalytic activity"/>
    <property type="evidence" value="ECO:0007669"/>
    <property type="project" value="InterPro"/>
</dbReference>
<evidence type="ECO:0000256" key="1">
    <source>
        <dbReference type="ARBA" id="ARBA00001966"/>
    </source>
</evidence>
<dbReference type="CDD" id="cd01335">
    <property type="entry name" value="Radical_SAM"/>
    <property type="match status" value="1"/>
</dbReference>
<keyword evidence="3" id="KW-0479">Metal-binding</keyword>
<name>A0A0G1A0T0_9BACT</name>
<feature type="non-terminal residue" evidence="7">
    <location>
        <position position="1"/>
    </location>
</feature>
<organism evidence="7 8">
    <name type="scientific">Candidatus Magasanikbacteria bacterium GW2011_GWA2_42_32</name>
    <dbReference type="NCBI Taxonomy" id="1619039"/>
    <lineage>
        <taxon>Bacteria</taxon>
        <taxon>Candidatus Magasanikiibacteriota</taxon>
    </lineage>
</organism>
<feature type="domain" description="Radical SAM core" evidence="6">
    <location>
        <begin position="1"/>
        <end position="215"/>
    </location>
</feature>
<dbReference type="Pfam" id="PF04055">
    <property type="entry name" value="Radical_SAM"/>
    <property type="match status" value="1"/>
</dbReference>
<dbReference type="GO" id="GO:0005829">
    <property type="term" value="C:cytosol"/>
    <property type="evidence" value="ECO:0007669"/>
    <property type="project" value="TreeGrafter"/>
</dbReference>
<evidence type="ECO:0000256" key="4">
    <source>
        <dbReference type="ARBA" id="ARBA00023004"/>
    </source>
</evidence>
<gene>
    <name evidence="7" type="ORF">UV20_C0031G0010</name>
</gene>
<dbReference type="InterPro" id="IPR023404">
    <property type="entry name" value="rSAM_horseshoe"/>
</dbReference>
<dbReference type="EMBL" id="LCDO01000031">
    <property type="protein sequence ID" value="KKS54542.1"/>
    <property type="molecule type" value="Genomic_DNA"/>
</dbReference>
<dbReference type="SUPFAM" id="SSF102114">
    <property type="entry name" value="Radical SAM enzymes"/>
    <property type="match status" value="1"/>
</dbReference>
<evidence type="ECO:0000259" key="6">
    <source>
        <dbReference type="PROSITE" id="PS51918"/>
    </source>
</evidence>
<dbReference type="SFLD" id="SFLDG01082">
    <property type="entry name" value="B12-binding_domain_containing"/>
    <property type="match status" value="1"/>
</dbReference>
<reference evidence="7 8" key="1">
    <citation type="journal article" date="2015" name="Nature">
        <title>rRNA introns, odd ribosomes, and small enigmatic genomes across a large radiation of phyla.</title>
        <authorList>
            <person name="Brown C.T."/>
            <person name="Hug L.A."/>
            <person name="Thomas B.C."/>
            <person name="Sharon I."/>
            <person name="Castelle C.J."/>
            <person name="Singh A."/>
            <person name="Wilkins M.J."/>
            <person name="Williams K.H."/>
            <person name="Banfield J.F."/>
        </authorList>
    </citation>
    <scope>NUCLEOTIDE SEQUENCE [LARGE SCALE GENOMIC DNA]</scope>
</reference>
<comment type="cofactor">
    <cofactor evidence="1">
        <name>[4Fe-4S] cluster</name>
        <dbReference type="ChEBI" id="CHEBI:49883"/>
    </cofactor>
</comment>
<evidence type="ECO:0000256" key="3">
    <source>
        <dbReference type="ARBA" id="ARBA00022723"/>
    </source>
</evidence>
<evidence type="ECO:0000313" key="8">
    <source>
        <dbReference type="Proteomes" id="UP000034837"/>
    </source>
</evidence>
<dbReference type="SMART" id="SM00729">
    <property type="entry name" value="Elp3"/>
    <property type="match status" value="1"/>
</dbReference>
<evidence type="ECO:0000313" key="7">
    <source>
        <dbReference type="EMBL" id="KKS54542.1"/>
    </source>
</evidence>
<dbReference type="InterPro" id="IPR007197">
    <property type="entry name" value="rSAM"/>
</dbReference>
<dbReference type="GO" id="GO:0046872">
    <property type="term" value="F:metal ion binding"/>
    <property type="evidence" value="ECO:0007669"/>
    <property type="project" value="UniProtKB-KW"/>
</dbReference>
<dbReference type="InterPro" id="IPR051198">
    <property type="entry name" value="BchE-like"/>
</dbReference>
<keyword evidence="2" id="KW-0949">S-adenosyl-L-methionine</keyword>
<sequence length="300" mass="34738">SQYESMMFSRGCPFLCYYCSRPSISRLVRYRSVNNLIKEVEAVYSTSHGYIDFQDDTLTIRKQLVAEFCQTVIDKKLKLHWRCNTRIDLVDDQLLSLMARAGCDLIHFGIEAGNERIRRDVVKKGNFTNEQIYQTIKLCKKNGIKFAGYFIIGHPGEGKRELTQTKNLILNSGIDLVGLSIPTPFPGSKLYEMARDEQIINENIIDRFARKEMGEGYAGNFPVFTTKKVKREYIYTLMKEINRKFYLKPSIMLNKLKDDLLSPSRLKQDFMDLISLISRGMSSRKPYKKPGQDEKYNLAT</sequence>
<accession>A0A0G1A0T0</accession>
<dbReference type="AlphaFoldDB" id="A0A0G1A0T0"/>
<evidence type="ECO:0000256" key="5">
    <source>
        <dbReference type="ARBA" id="ARBA00023014"/>
    </source>
</evidence>
<dbReference type="InterPro" id="IPR058240">
    <property type="entry name" value="rSAM_sf"/>
</dbReference>
<dbReference type="SFLD" id="SFLDS00029">
    <property type="entry name" value="Radical_SAM"/>
    <property type="match status" value="1"/>
</dbReference>
<comment type="caution">
    <text evidence="7">The sequence shown here is derived from an EMBL/GenBank/DDBJ whole genome shotgun (WGS) entry which is preliminary data.</text>
</comment>
<protein>
    <recommendedName>
        <fullName evidence="6">Radical SAM core domain-containing protein</fullName>
    </recommendedName>
</protein>
<dbReference type="PANTHER" id="PTHR43409">
    <property type="entry name" value="ANAEROBIC MAGNESIUM-PROTOPORPHYRIN IX MONOMETHYL ESTER CYCLASE-RELATED"/>
    <property type="match status" value="1"/>
</dbReference>
<keyword evidence="5" id="KW-0411">Iron-sulfur</keyword>
<dbReference type="Gene3D" id="3.80.30.20">
    <property type="entry name" value="tm_1862 like domain"/>
    <property type="match status" value="1"/>
</dbReference>
<dbReference type="InterPro" id="IPR006638">
    <property type="entry name" value="Elp3/MiaA/NifB-like_rSAM"/>
</dbReference>
<dbReference type="Proteomes" id="UP000034837">
    <property type="component" value="Unassembled WGS sequence"/>
</dbReference>